<name>A0A252BMV2_9PROT</name>
<dbReference type="Gene3D" id="3.40.50.970">
    <property type="match status" value="2"/>
</dbReference>
<dbReference type="InterPro" id="IPR005475">
    <property type="entry name" value="Transketolase-like_Pyr-bd"/>
</dbReference>
<evidence type="ECO:0000256" key="3">
    <source>
        <dbReference type="ARBA" id="ARBA00022679"/>
    </source>
</evidence>
<organism evidence="7 8">
    <name type="scientific">Acetobacter okinawensis</name>
    <dbReference type="NCBI Taxonomy" id="1076594"/>
    <lineage>
        <taxon>Bacteria</taxon>
        <taxon>Pseudomonadati</taxon>
        <taxon>Pseudomonadota</taxon>
        <taxon>Alphaproteobacteria</taxon>
        <taxon>Acetobacterales</taxon>
        <taxon>Acetobacteraceae</taxon>
        <taxon>Acetobacter</taxon>
    </lineage>
</organism>
<dbReference type="GO" id="GO:0008661">
    <property type="term" value="F:1-deoxy-D-xylulose-5-phosphate synthase activity"/>
    <property type="evidence" value="ECO:0007669"/>
    <property type="project" value="UniProtKB-EC"/>
</dbReference>
<dbReference type="InterPro" id="IPR005477">
    <property type="entry name" value="Dxylulose-5-P_synthase"/>
</dbReference>
<dbReference type="Proteomes" id="UP000194931">
    <property type="component" value="Unassembled WGS sequence"/>
</dbReference>
<keyword evidence="5" id="KW-0786">Thiamine pyrophosphate</keyword>
<sequence length="309" mass="33537">AGLGMAVAHHLRAEDDPAYRERNVIAVIGDGSISAGMAYEAMNNAAVAGPGAERLIVILNDNEMSIAPPVGAMSNYLSRLMSSRKFMELRELAGKFVKKLPAPVERTARKADEYARGMITGGTLFEELGFYYVGPVDGHDLPQLVNILRNLRDTDKGPILLHVITEKGHGYRPAENAGDKYHAVAKFNVITGEQKKGPAGPPSYTSVFARELVRRAQTDRRLTAVTAAMPSGTGLDAFAKNYPDRFFDVGIAEQHAVTFAAGMATEGLRPFCAIYSTFLQRAYDQVMHDVVLQNLPVRFAIDRAGLVGA</sequence>
<protein>
    <submittedName>
        <fullName evidence="7">1-deoxy-D-xylulose-5-phosphate synthase</fullName>
        <ecNumber evidence="7">2.2.1.7</ecNumber>
    </submittedName>
</protein>
<dbReference type="GO" id="GO:0016114">
    <property type="term" value="P:terpenoid biosynthetic process"/>
    <property type="evidence" value="ECO:0007669"/>
    <property type="project" value="InterPro"/>
</dbReference>
<dbReference type="EMBL" id="JOPJ01000131">
    <property type="protein sequence ID" value="OUJ08251.1"/>
    <property type="molecule type" value="Genomic_DNA"/>
</dbReference>
<dbReference type="RefSeq" id="WP_307772215.1">
    <property type="nucleotide sequence ID" value="NZ_JOPJ01000131.1"/>
</dbReference>
<dbReference type="AlphaFoldDB" id="A0A252BMV2"/>
<comment type="caution">
    <text evidence="7">The sequence shown here is derived from an EMBL/GenBank/DDBJ whole genome shotgun (WGS) entry which is preliminary data.</text>
</comment>
<proteinExistence type="predicted"/>
<gene>
    <name evidence="7" type="ORF">HK26_01795</name>
</gene>
<dbReference type="Pfam" id="PF02779">
    <property type="entry name" value="Transket_pyr"/>
    <property type="match status" value="1"/>
</dbReference>
<dbReference type="PANTHER" id="PTHR43322">
    <property type="entry name" value="1-D-DEOXYXYLULOSE 5-PHOSPHATE SYNTHASE-RELATED"/>
    <property type="match status" value="1"/>
</dbReference>
<evidence type="ECO:0000256" key="2">
    <source>
        <dbReference type="ARBA" id="ARBA00011738"/>
    </source>
</evidence>
<keyword evidence="4" id="KW-0460">Magnesium</keyword>
<evidence type="ECO:0000256" key="5">
    <source>
        <dbReference type="ARBA" id="ARBA00023052"/>
    </source>
</evidence>
<dbReference type="SUPFAM" id="SSF52518">
    <property type="entry name" value="Thiamin diphosphate-binding fold (THDP-binding)"/>
    <property type="match status" value="1"/>
</dbReference>
<dbReference type="SMART" id="SM00861">
    <property type="entry name" value="Transket_pyr"/>
    <property type="match status" value="1"/>
</dbReference>
<dbReference type="CDD" id="cd07033">
    <property type="entry name" value="TPP_PYR_DXS_TK_like"/>
    <property type="match status" value="1"/>
</dbReference>
<feature type="non-terminal residue" evidence="7">
    <location>
        <position position="309"/>
    </location>
</feature>
<dbReference type="Pfam" id="PF13292">
    <property type="entry name" value="DXP_synthase_N"/>
    <property type="match status" value="1"/>
</dbReference>
<keyword evidence="3 7" id="KW-0808">Transferase</keyword>
<reference evidence="8" key="1">
    <citation type="submission" date="2014-06" db="EMBL/GenBank/DDBJ databases">
        <authorList>
            <person name="Winans N.J."/>
            <person name="Newell P.D."/>
            <person name="Douglas A.E."/>
        </authorList>
    </citation>
    <scope>NUCLEOTIDE SEQUENCE [LARGE SCALE GENOMIC DNA]</scope>
</reference>
<comment type="subunit">
    <text evidence="2">Homodimer.</text>
</comment>
<feature type="domain" description="Transketolase-like pyrimidine-binding" evidence="6">
    <location>
        <begin position="202"/>
        <end position="309"/>
    </location>
</feature>
<evidence type="ECO:0000259" key="6">
    <source>
        <dbReference type="SMART" id="SM00861"/>
    </source>
</evidence>
<evidence type="ECO:0000313" key="7">
    <source>
        <dbReference type="EMBL" id="OUJ08251.1"/>
    </source>
</evidence>
<dbReference type="PANTHER" id="PTHR43322:SF5">
    <property type="entry name" value="1-DEOXY-D-XYLULOSE-5-PHOSPHATE SYNTHASE, CHLOROPLASTIC"/>
    <property type="match status" value="1"/>
</dbReference>
<keyword evidence="8" id="KW-1185">Reference proteome</keyword>
<dbReference type="EC" id="2.2.1.7" evidence="7"/>
<evidence type="ECO:0000313" key="8">
    <source>
        <dbReference type="Proteomes" id="UP000194931"/>
    </source>
</evidence>
<feature type="non-terminal residue" evidence="7">
    <location>
        <position position="1"/>
    </location>
</feature>
<accession>A0A252BMV2</accession>
<comment type="cofactor">
    <cofactor evidence="1">
        <name>Mg(2+)</name>
        <dbReference type="ChEBI" id="CHEBI:18420"/>
    </cofactor>
</comment>
<evidence type="ECO:0000256" key="4">
    <source>
        <dbReference type="ARBA" id="ARBA00022842"/>
    </source>
</evidence>
<dbReference type="InterPro" id="IPR029061">
    <property type="entry name" value="THDP-binding"/>
</dbReference>
<evidence type="ECO:0000256" key="1">
    <source>
        <dbReference type="ARBA" id="ARBA00001946"/>
    </source>
</evidence>